<reference evidence="2" key="1">
    <citation type="journal article" date="2016" name="Nat. Commun.">
        <title>Genome analysis of three Pneumocystis species reveals adaptation mechanisms to life exclusively in mammalian hosts.</title>
        <authorList>
            <person name="Ma L."/>
            <person name="Chen Z."/>
            <person name="Huang D.W."/>
            <person name="Kutty G."/>
            <person name="Ishihara M."/>
            <person name="Wang H."/>
            <person name="Abouelleil A."/>
            <person name="Bishop L."/>
            <person name="Davey E."/>
            <person name="Deng R."/>
            <person name="Deng X."/>
            <person name="Fan L."/>
            <person name="Fantoni G."/>
            <person name="Fitzgerald M."/>
            <person name="Gogineni E."/>
            <person name="Goldberg J.M."/>
            <person name="Handley G."/>
            <person name="Hu X."/>
            <person name="Huber C."/>
            <person name="Jiao X."/>
            <person name="Jones K."/>
            <person name="Levin J.Z."/>
            <person name="Liu Y."/>
            <person name="Macdonald P."/>
            <person name="Melnikov A."/>
            <person name="Raley C."/>
            <person name="Sassi M."/>
            <person name="Sherman B.T."/>
            <person name="Song X."/>
            <person name="Sykes S."/>
            <person name="Tran B."/>
            <person name="Walsh L."/>
            <person name="Xia Y."/>
            <person name="Yang J."/>
            <person name="Young S."/>
            <person name="Zeng Q."/>
            <person name="Zheng X."/>
            <person name="Stephens R."/>
            <person name="Nusbaum C."/>
            <person name="Birren B.W."/>
            <person name="Azadi P."/>
            <person name="Lempicki R.A."/>
            <person name="Cuomo C.A."/>
            <person name="Kovacs J.A."/>
        </authorList>
    </citation>
    <scope>NUCLEOTIDE SEQUENCE [LARGE SCALE GENOMIC DNA]</scope>
    <source>
        <strain evidence="2">B80</strain>
    </source>
</reference>
<dbReference type="EMBL" id="LFVZ01000014">
    <property type="protein sequence ID" value="KTW26108.1"/>
    <property type="molecule type" value="Genomic_DNA"/>
</dbReference>
<evidence type="ECO:0000313" key="2">
    <source>
        <dbReference type="Proteomes" id="UP000054454"/>
    </source>
</evidence>
<keyword evidence="2" id="KW-1185">Reference proteome</keyword>
<sequence>MDRDSLTLQLFDLNLFKHILIDEVHYAAIVSYICILRHFSALNSDIRIIVIGISATIFRLNGFN</sequence>
<dbReference type="Proteomes" id="UP000054454">
    <property type="component" value="Unassembled WGS sequence"/>
</dbReference>
<dbReference type="OrthoDB" id="16911at2759"/>
<gene>
    <name evidence="1" type="ORF">T552_03002</name>
</gene>
<evidence type="ECO:0000313" key="1">
    <source>
        <dbReference type="EMBL" id="KTW26108.1"/>
    </source>
</evidence>
<comment type="caution">
    <text evidence="1">The sequence shown here is derived from an EMBL/GenBank/DDBJ whole genome shotgun (WGS) entry which is preliminary data.</text>
</comment>
<dbReference type="VEuPathDB" id="FungiDB:T552_03002"/>
<organism evidence="1 2">
    <name type="scientific">Pneumocystis carinii (strain B80)</name>
    <name type="common">Rat pneumocystis pneumonia agent</name>
    <name type="synonym">Pneumocystis carinii f. sp. carinii</name>
    <dbReference type="NCBI Taxonomy" id="1408658"/>
    <lineage>
        <taxon>Eukaryota</taxon>
        <taxon>Fungi</taxon>
        <taxon>Dikarya</taxon>
        <taxon>Ascomycota</taxon>
        <taxon>Taphrinomycotina</taxon>
        <taxon>Pneumocystomycetes</taxon>
        <taxon>Pneumocystaceae</taxon>
        <taxon>Pneumocystis</taxon>
    </lineage>
</organism>
<name>A0A0W4ZCN1_PNEC8</name>
<dbReference type="AlphaFoldDB" id="A0A0W4ZCN1"/>
<proteinExistence type="predicted"/>
<evidence type="ECO:0008006" key="3">
    <source>
        <dbReference type="Google" id="ProtNLM"/>
    </source>
</evidence>
<dbReference type="RefSeq" id="XP_018224652.1">
    <property type="nucleotide sequence ID" value="XM_018371522.1"/>
</dbReference>
<accession>A0A0W4ZCN1</accession>
<protein>
    <recommendedName>
        <fullName evidence="3">Helicase ATP-binding domain-containing protein</fullName>
    </recommendedName>
</protein>
<dbReference type="GeneID" id="28937725"/>